<feature type="domain" description="DHHA2" evidence="5">
    <location>
        <begin position="364"/>
        <end position="537"/>
    </location>
</feature>
<dbReference type="SUPFAM" id="SSF64182">
    <property type="entry name" value="DHH phosphoesterases"/>
    <property type="match status" value="1"/>
</dbReference>
<dbReference type="GO" id="GO:0004309">
    <property type="term" value="F:exopolyphosphatase activity"/>
    <property type="evidence" value="ECO:0007669"/>
    <property type="project" value="TreeGrafter"/>
</dbReference>
<dbReference type="Pfam" id="PF01368">
    <property type="entry name" value="DHH"/>
    <property type="match status" value="1"/>
</dbReference>
<reference evidence="6" key="1">
    <citation type="submission" date="2022-08" db="EMBL/GenBank/DDBJ databases">
        <authorList>
            <consortium name="DOE Joint Genome Institute"/>
            <person name="Min B."/>
            <person name="Riley R."/>
            <person name="Sierra-Patev S."/>
            <person name="Naranjo-Ortiz M."/>
            <person name="Looney B."/>
            <person name="Konkel Z."/>
            <person name="Slot J.C."/>
            <person name="Sakamoto Y."/>
            <person name="Steenwyk J.L."/>
            <person name="Rokas A."/>
            <person name="Carro J."/>
            <person name="Camarero S."/>
            <person name="Ferreira P."/>
            <person name="Molpeceres G."/>
            <person name="Ruiz-Duenas F.J."/>
            <person name="Serrano A."/>
            <person name="Henrissat B."/>
            <person name="Drula E."/>
            <person name="Hughes K.W."/>
            <person name="Mata J.L."/>
            <person name="Ishikawa N.K."/>
            <person name="Vargas-Isla R."/>
            <person name="Ushijima S."/>
            <person name="Smith C.A."/>
            <person name="Ahrendt S."/>
            <person name="Andreopoulos W."/>
            <person name="He G."/>
            <person name="Labutti K."/>
            <person name="Lipzen A."/>
            <person name="Ng V."/>
            <person name="Sandor L."/>
            <person name="Barry K."/>
            <person name="Martinez A.T."/>
            <person name="Xiao Y."/>
            <person name="Gibbons J.G."/>
            <person name="Terashima K."/>
            <person name="Hibbett D.S."/>
            <person name="Grigoriev I.V."/>
        </authorList>
    </citation>
    <scope>NUCLEOTIDE SEQUENCE</scope>
    <source>
        <strain evidence="6">TFB7829</strain>
    </source>
</reference>
<keyword evidence="2" id="KW-0479">Metal-binding</keyword>
<evidence type="ECO:0000256" key="4">
    <source>
        <dbReference type="ARBA" id="ARBA00023211"/>
    </source>
</evidence>
<keyword evidence="3" id="KW-0378">Hydrolase</keyword>
<evidence type="ECO:0000256" key="3">
    <source>
        <dbReference type="ARBA" id="ARBA00022801"/>
    </source>
</evidence>
<keyword evidence="4" id="KW-0464">Manganese</keyword>
<dbReference type="SMART" id="SM01131">
    <property type="entry name" value="DHHA2"/>
    <property type="match status" value="1"/>
</dbReference>
<dbReference type="EMBL" id="MU802113">
    <property type="protein sequence ID" value="KAJ3981455.1"/>
    <property type="molecule type" value="Genomic_DNA"/>
</dbReference>
<dbReference type="Pfam" id="PF02833">
    <property type="entry name" value="DHHA2"/>
    <property type="match status" value="1"/>
</dbReference>
<dbReference type="InterPro" id="IPR038763">
    <property type="entry name" value="DHH_sf"/>
</dbReference>
<evidence type="ECO:0000256" key="1">
    <source>
        <dbReference type="ARBA" id="ARBA00001936"/>
    </source>
</evidence>
<dbReference type="GO" id="GO:0046872">
    <property type="term" value="F:metal ion binding"/>
    <property type="evidence" value="ECO:0007669"/>
    <property type="project" value="UniProtKB-KW"/>
</dbReference>
<accession>A0AA38PUF1</accession>
<proteinExistence type="predicted"/>
<dbReference type="AlphaFoldDB" id="A0AA38PUF1"/>
<comment type="caution">
    <text evidence="6">The sequence shown here is derived from an EMBL/GenBank/DDBJ whole genome shotgun (WGS) entry which is preliminary data.</text>
</comment>
<sequence>MLHHHHPNLKLFLHRVTLCLSRQLPLRLWCCVCGSSPGFVGQMGVTHATLHLLGQIPFALSCIDLPLLVIDVGRSTMSVLNRMYRLSTFVGMPKLYEPQRQITGPESTLADFLSFSRERYLHDVRKDGVKAKEWTLVMGNEAGGTRVLNLFSYLLNPIMPDLDTIASSIAFAWLRTTVLNQPSISLLQMDRNDLDLRAENLHALELAGVSRPKDQLLFVADLIDFHPFPSRKFALVDHNRLSSTFTPEERPVVVAIVDHHADENLYVDSAEPRIIAPSGSCASHITNLMETVDLPPELATLLLSAILIDTDGLKPGGKAIDVDRKAADYLAQKSTFASSVSVLQTNDTTPSSTLYEVDFIRSLSEELSTKKNDVSHLGPRDLLRRDYKQYEFILPWHPAKPTIRAGLSTVPVKLEEWAADGKLETEGDAWMKERGLHVLGVLTAYRGATKGKRKREMTWLVRTVSPPTDGFDFDALMQRLCTGLEADPALESKEHKKFVNGTLKDSHGTFPQLRVRIYMQNPHATRKVTAPALKSIMEAQN</sequence>
<organism evidence="6 7">
    <name type="scientific">Lentinula detonsa</name>
    <dbReference type="NCBI Taxonomy" id="2804962"/>
    <lineage>
        <taxon>Eukaryota</taxon>
        <taxon>Fungi</taxon>
        <taxon>Dikarya</taxon>
        <taxon>Basidiomycota</taxon>
        <taxon>Agaricomycotina</taxon>
        <taxon>Agaricomycetes</taxon>
        <taxon>Agaricomycetidae</taxon>
        <taxon>Agaricales</taxon>
        <taxon>Marasmiineae</taxon>
        <taxon>Omphalotaceae</taxon>
        <taxon>Lentinula</taxon>
    </lineage>
</organism>
<evidence type="ECO:0000313" key="6">
    <source>
        <dbReference type="EMBL" id="KAJ3981455.1"/>
    </source>
</evidence>
<dbReference type="PANTHER" id="PTHR12112:SF39">
    <property type="entry name" value="EG:152A3.5 PROTEIN (FBGN0003116_PN PROTEIN)"/>
    <property type="match status" value="1"/>
</dbReference>
<comment type="cofactor">
    <cofactor evidence="1">
        <name>Mn(2+)</name>
        <dbReference type="ChEBI" id="CHEBI:29035"/>
    </cofactor>
</comment>
<dbReference type="PANTHER" id="PTHR12112">
    <property type="entry name" value="BNIP - RELATED"/>
    <property type="match status" value="1"/>
</dbReference>
<evidence type="ECO:0000313" key="7">
    <source>
        <dbReference type="Proteomes" id="UP001163850"/>
    </source>
</evidence>
<dbReference type="InterPro" id="IPR038222">
    <property type="entry name" value="DHHA2_dom_sf"/>
</dbReference>
<dbReference type="Proteomes" id="UP001163850">
    <property type="component" value="Unassembled WGS sequence"/>
</dbReference>
<dbReference type="InterPro" id="IPR004097">
    <property type="entry name" value="DHHA2"/>
</dbReference>
<gene>
    <name evidence="6" type="ORF">F5890DRAFT_1535554</name>
</gene>
<protein>
    <submittedName>
        <fullName evidence="6">Exopolyphosphatase</fullName>
    </submittedName>
</protein>
<dbReference type="Gene3D" id="3.10.310.20">
    <property type="entry name" value="DHHA2 domain"/>
    <property type="match status" value="1"/>
</dbReference>
<name>A0AA38PUF1_9AGAR</name>
<dbReference type="Gene3D" id="3.90.1640.10">
    <property type="entry name" value="inorganic pyrophosphatase (n-terminal core)"/>
    <property type="match status" value="1"/>
</dbReference>
<dbReference type="GO" id="GO:0005737">
    <property type="term" value="C:cytoplasm"/>
    <property type="evidence" value="ECO:0007669"/>
    <property type="project" value="InterPro"/>
</dbReference>
<evidence type="ECO:0000259" key="5">
    <source>
        <dbReference type="SMART" id="SM01131"/>
    </source>
</evidence>
<dbReference type="InterPro" id="IPR001667">
    <property type="entry name" value="DDH_dom"/>
</dbReference>
<evidence type="ECO:0000256" key="2">
    <source>
        <dbReference type="ARBA" id="ARBA00022723"/>
    </source>
</evidence>